<dbReference type="GO" id="GO:0051015">
    <property type="term" value="F:actin filament binding"/>
    <property type="evidence" value="ECO:0007669"/>
    <property type="project" value="TreeGrafter"/>
</dbReference>
<comment type="subcellular location">
    <subcellularLocation>
        <location evidence="1">Cytoplasm</location>
        <location evidence="1">Cytoskeleton</location>
    </subcellularLocation>
</comment>
<dbReference type="GO" id="GO:0051016">
    <property type="term" value="P:barbed-end actin filament capping"/>
    <property type="evidence" value="ECO:0007669"/>
    <property type="project" value="TreeGrafter"/>
</dbReference>
<accession>A0A9P4NBB9</accession>
<dbReference type="GO" id="GO:0005884">
    <property type="term" value="C:actin filament"/>
    <property type="evidence" value="ECO:0007669"/>
    <property type="project" value="TreeGrafter"/>
</dbReference>
<dbReference type="Proteomes" id="UP000800093">
    <property type="component" value="Unassembled WGS sequence"/>
</dbReference>
<keyword evidence="5" id="KW-0009">Actin-binding</keyword>
<dbReference type="GO" id="GO:0003785">
    <property type="term" value="F:actin monomer binding"/>
    <property type="evidence" value="ECO:0007669"/>
    <property type="project" value="TreeGrafter"/>
</dbReference>
<dbReference type="InterPro" id="IPR002108">
    <property type="entry name" value="ADF-H"/>
</dbReference>
<comment type="similarity">
    <text evidence="2">Belongs to the actin-binding proteins ADF family. Twinfilin subfamily.</text>
</comment>
<name>A0A9P4NBB9_9PLEO</name>
<evidence type="ECO:0000313" key="9">
    <source>
        <dbReference type="EMBL" id="KAF2270117.1"/>
    </source>
</evidence>
<dbReference type="InterPro" id="IPR028458">
    <property type="entry name" value="Twinfilin"/>
</dbReference>
<reference evidence="10" key="1">
    <citation type="journal article" date="2020" name="Stud. Mycol.">
        <title>101 Dothideomycetes genomes: A test case for predicting lifestyles and emergence of pathogens.</title>
        <authorList>
            <person name="Haridas S."/>
            <person name="Albert R."/>
            <person name="Binder M."/>
            <person name="Bloem J."/>
            <person name="LaButti K."/>
            <person name="Salamov A."/>
            <person name="Andreopoulos B."/>
            <person name="Baker S."/>
            <person name="Barry K."/>
            <person name="Bills G."/>
            <person name="Bluhm B."/>
            <person name="Cannon C."/>
            <person name="Castanera R."/>
            <person name="Culley D."/>
            <person name="Daum C."/>
            <person name="Ezra D."/>
            <person name="Gonzalez J."/>
            <person name="Henrissat B."/>
            <person name="Kuo A."/>
            <person name="Liang C."/>
            <person name="Lipzen A."/>
            <person name="Lutzoni F."/>
            <person name="Magnuson J."/>
            <person name="Mondo S."/>
            <person name="Nolan M."/>
            <person name="Ohm R."/>
            <person name="Pangilinan J."/>
            <person name="Park H.-J."/>
            <person name="Ramirez L."/>
            <person name="Alfaro M."/>
            <person name="Sun H."/>
            <person name="Tritt A."/>
            <person name="Yoshinaga Y."/>
            <person name="Zwiers L.-H."/>
            <person name="Turgeon B."/>
            <person name="Goodwin S."/>
            <person name="Spatafora J."/>
            <person name="Crous P."/>
            <person name="Grigoriev I."/>
        </authorList>
    </citation>
    <scope>NUCLEOTIDE SEQUENCE [LARGE SCALE GENOMIC DNA]</scope>
    <source>
        <strain evidence="10">CBS 304.66</strain>
    </source>
</reference>
<dbReference type="InterPro" id="IPR029006">
    <property type="entry name" value="ADF-H/Gelsolin-like_dom_sf"/>
</dbReference>
<dbReference type="SMART" id="SM00102">
    <property type="entry name" value="ADF"/>
    <property type="match status" value="1"/>
</dbReference>
<proteinExistence type="inferred from homology"/>
<evidence type="ECO:0000256" key="4">
    <source>
        <dbReference type="ARBA" id="ARBA00022737"/>
    </source>
</evidence>
<keyword evidence="6" id="KW-0206">Cytoskeleton</keyword>
<feature type="domain" description="ADF-H" evidence="8">
    <location>
        <begin position="167"/>
        <end position="298"/>
    </location>
</feature>
<evidence type="ECO:0000256" key="3">
    <source>
        <dbReference type="ARBA" id="ARBA00022490"/>
    </source>
</evidence>
<protein>
    <submittedName>
        <fullName evidence="9">Actin monomer binding protein-like protein</fullName>
    </submittedName>
</protein>
<comment type="subunit">
    <text evidence="7">Interacts with G-actin; ADP-actin form.</text>
</comment>
<keyword evidence="3" id="KW-0963">Cytoplasm</keyword>
<comment type="caution">
    <text evidence="9">The sequence shown here is derived from an EMBL/GenBank/DDBJ whole genome shotgun (WGS) entry which is preliminary data.</text>
</comment>
<evidence type="ECO:0000313" key="10">
    <source>
        <dbReference type="Proteomes" id="UP000800093"/>
    </source>
</evidence>
<dbReference type="PANTHER" id="PTHR13759:SF1">
    <property type="entry name" value="TWINFILIN"/>
    <property type="match status" value="1"/>
</dbReference>
<dbReference type="PANTHER" id="PTHR13759">
    <property type="entry name" value="TWINFILIN"/>
    <property type="match status" value="1"/>
</dbReference>
<dbReference type="GO" id="GO:0005737">
    <property type="term" value="C:cytoplasm"/>
    <property type="evidence" value="ECO:0007669"/>
    <property type="project" value="TreeGrafter"/>
</dbReference>
<keyword evidence="4" id="KW-0677">Repeat</keyword>
<evidence type="ECO:0000256" key="6">
    <source>
        <dbReference type="ARBA" id="ARBA00023212"/>
    </source>
</evidence>
<evidence type="ECO:0000256" key="5">
    <source>
        <dbReference type="ARBA" id="ARBA00023203"/>
    </source>
</evidence>
<dbReference type="AlphaFoldDB" id="A0A9P4NBB9"/>
<dbReference type="SUPFAM" id="SSF55753">
    <property type="entry name" value="Actin depolymerizing proteins"/>
    <property type="match status" value="1"/>
</dbReference>
<dbReference type="EMBL" id="ML986580">
    <property type="protein sequence ID" value="KAF2270117.1"/>
    <property type="molecule type" value="Genomic_DNA"/>
</dbReference>
<evidence type="ECO:0000256" key="7">
    <source>
        <dbReference type="ARBA" id="ARBA00038532"/>
    </source>
</evidence>
<dbReference type="PROSITE" id="PS51263">
    <property type="entry name" value="ADF_H"/>
    <property type="match status" value="1"/>
</dbReference>
<sequence>MELTLSSTISRAFDIFVADETLFALPLYFDAATELQSAAPIPYHDIANPDFKTALTQLDGIINYKTPLYLLIRRQKILIAITYVPYIAPAILKELYLSQRQAFVRQLGESRIALSVICKEPAEVYDYRSWEERDSKEEFCSSCATDSSTLSATKDLGYQKNKCRLCDQRMKNKIEENAGNALKNLNNAGNCVQLSLDVPTETLKLNFSEGDISPSDLAARLPKEHPSYTFYRHPDSNILYFIYCSPDSAPVKVRMASIMAIAGLISITAKNMGANIDQKIEIHDGEDLEFEEGDEKIGRFRSLYLLNPREGTESIWSNTDQH</sequence>
<dbReference type="Gene3D" id="3.40.20.10">
    <property type="entry name" value="Severin"/>
    <property type="match status" value="1"/>
</dbReference>
<evidence type="ECO:0000256" key="2">
    <source>
        <dbReference type="ARBA" id="ARBA00009557"/>
    </source>
</evidence>
<evidence type="ECO:0000256" key="1">
    <source>
        <dbReference type="ARBA" id="ARBA00004245"/>
    </source>
</evidence>
<dbReference type="GO" id="GO:0030042">
    <property type="term" value="P:actin filament depolymerization"/>
    <property type="evidence" value="ECO:0007669"/>
    <property type="project" value="TreeGrafter"/>
</dbReference>
<gene>
    <name evidence="9" type="ORF">CC78DRAFT_611781</name>
</gene>
<dbReference type="Pfam" id="PF00241">
    <property type="entry name" value="Cofilin_ADF"/>
    <property type="match status" value="1"/>
</dbReference>
<keyword evidence="10" id="KW-1185">Reference proteome</keyword>
<organism evidence="9 10">
    <name type="scientific">Lojkania enalia</name>
    <dbReference type="NCBI Taxonomy" id="147567"/>
    <lineage>
        <taxon>Eukaryota</taxon>
        <taxon>Fungi</taxon>
        <taxon>Dikarya</taxon>
        <taxon>Ascomycota</taxon>
        <taxon>Pezizomycotina</taxon>
        <taxon>Dothideomycetes</taxon>
        <taxon>Pleosporomycetidae</taxon>
        <taxon>Pleosporales</taxon>
        <taxon>Pleosporales incertae sedis</taxon>
        <taxon>Lojkania</taxon>
    </lineage>
</organism>
<dbReference type="OrthoDB" id="10006997at2759"/>
<evidence type="ECO:0000259" key="8">
    <source>
        <dbReference type="PROSITE" id="PS51263"/>
    </source>
</evidence>